<feature type="domain" description="DUF6534" evidence="3">
    <location>
        <begin position="186"/>
        <end position="280"/>
    </location>
</feature>
<feature type="transmembrane region" description="Helical" evidence="2">
    <location>
        <begin position="221"/>
        <end position="243"/>
    </location>
</feature>
<protein>
    <recommendedName>
        <fullName evidence="3">DUF6534 domain-containing protein</fullName>
    </recommendedName>
</protein>
<dbReference type="Pfam" id="PF20152">
    <property type="entry name" value="DUF6534"/>
    <property type="match status" value="1"/>
</dbReference>
<reference evidence="4 5" key="1">
    <citation type="journal article" date="2024" name="J Genomics">
        <title>Draft genome sequencing and assembly of Favolaschia claudopus CIRM-BRFM 2984 isolated from oak limbs.</title>
        <authorList>
            <person name="Navarro D."/>
            <person name="Drula E."/>
            <person name="Chaduli D."/>
            <person name="Cazenave R."/>
            <person name="Ahrendt S."/>
            <person name="Wang J."/>
            <person name="Lipzen A."/>
            <person name="Daum C."/>
            <person name="Barry K."/>
            <person name="Grigoriev I.V."/>
            <person name="Favel A."/>
            <person name="Rosso M.N."/>
            <person name="Martin F."/>
        </authorList>
    </citation>
    <scope>NUCLEOTIDE SEQUENCE [LARGE SCALE GENOMIC DNA]</scope>
    <source>
        <strain evidence="4 5">CIRM-BRFM 2984</strain>
    </source>
</reference>
<gene>
    <name evidence="4" type="ORF">R3P38DRAFT_1120107</name>
</gene>
<dbReference type="PANTHER" id="PTHR40465:SF1">
    <property type="entry name" value="DUF6534 DOMAIN-CONTAINING PROTEIN"/>
    <property type="match status" value="1"/>
</dbReference>
<feature type="transmembrane region" description="Helical" evidence="2">
    <location>
        <begin position="143"/>
        <end position="167"/>
    </location>
</feature>
<dbReference type="Proteomes" id="UP001362999">
    <property type="component" value="Unassembled WGS sequence"/>
</dbReference>
<keyword evidence="5" id="KW-1185">Reference proteome</keyword>
<keyword evidence="2" id="KW-0472">Membrane</keyword>
<feature type="region of interest" description="Disordered" evidence="1">
    <location>
        <begin position="351"/>
        <end position="372"/>
    </location>
</feature>
<evidence type="ECO:0000259" key="3">
    <source>
        <dbReference type="Pfam" id="PF20152"/>
    </source>
</evidence>
<feature type="compositionally biased region" description="Basic and acidic residues" evidence="1">
    <location>
        <begin position="356"/>
        <end position="372"/>
    </location>
</feature>
<sequence>MAISIHRLTLPPTMASSGPPPELLKSITRYILGAYDLGICGDLLLQGALFAQFAHFASLYHRDIVSIRAFVWSLMVLTTFKTVQCLVLMWNQNVKHFADVMTAGNMFKTDWYLEFNIGFSGLLSIYVQAFFVQRLWVLSKNLYLTGGILTVFVLALIAALIAAGFTLQLNDNKRSEWTSAYLGITVAGDLLLTGSTVFYLLRHSKEVLPETAGMLKAILRLTLQSAAPAAICALINLIVNQILGASGDGLNGMTSVAIICSVILPKLYAVSAMWTLNSRKAIRLARSNGHTTSSNEARTAIGFSGGRRGTHNVELGNMNVNVNMSGTRTVPIQVRTQVQTVQHSDVESDVYTPKAGADDFSEHAVGRGKDID</sequence>
<dbReference type="PANTHER" id="PTHR40465">
    <property type="entry name" value="CHROMOSOME 1, WHOLE GENOME SHOTGUN SEQUENCE"/>
    <property type="match status" value="1"/>
</dbReference>
<keyword evidence="2" id="KW-0812">Transmembrane</keyword>
<name>A0AAW0B947_9AGAR</name>
<feature type="transmembrane region" description="Helical" evidence="2">
    <location>
        <begin position="179"/>
        <end position="201"/>
    </location>
</feature>
<comment type="caution">
    <text evidence="4">The sequence shown here is derived from an EMBL/GenBank/DDBJ whole genome shotgun (WGS) entry which is preliminary data.</text>
</comment>
<organism evidence="4 5">
    <name type="scientific">Favolaschia claudopus</name>
    <dbReference type="NCBI Taxonomy" id="2862362"/>
    <lineage>
        <taxon>Eukaryota</taxon>
        <taxon>Fungi</taxon>
        <taxon>Dikarya</taxon>
        <taxon>Basidiomycota</taxon>
        <taxon>Agaricomycotina</taxon>
        <taxon>Agaricomycetes</taxon>
        <taxon>Agaricomycetidae</taxon>
        <taxon>Agaricales</taxon>
        <taxon>Marasmiineae</taxon>
        <taxon>Mycenaceae</taxon>
        <taxon>Favolaschia</taxon>
    </lineage>
</organism>
<feature type="transmembrane region" description="Helical" evidence="2">
    <location>
        <begin position="111"/>
        <end position="131"/>
    </location>
</feature>
<dbReference type="InterPro" id="IPR045339">
    <property type="entry name" value="DUF6534"/>
</dbReference>
<proteinExistence type="predicted"/>
<evidence type="ECO:0000256" key="2">
    <source>
        <dbReference type="SAM" id="Phobius"/>
    </source>
</evidence>
<feature type="transmembrane region" description="Helical" evidence="2">
    <location>
        <begin position="69"/>
        <end position="91"/>
    </location>
</feature>
<dbReference type="EMBL" id="JAWWNJ010000037">
    <property type="protein sequence ID" value="KAK7022538.1"/>
    <property type="molecule type" value="Genomic_DNA"/>
</dbReference>
<accession>A0AAW0B947</accession>
<evidence type="ECO:0000313" key="4">
    <source>
        <dbReference type="EMBL" id="KAK7022538.1"/>
    </source>
</evidence>
<evidence type="ECO:0000256" key="1">
    <source>
        <dbReference type="SAM" id="MobiDB-lite"/>
    </source>
</evidence>
<feature type="transmembrane region" description="Helical" evidence="2">
    <location>
        <begin position="255"/>
        <end position="276"/>
    </location>
</feature>
<dbReference type="AlphaFoldDB" id="A0AAW0B947"/>
<keyword evidence="2" id="KW-1133">Transmembrane helix</keyword>
<evidence type="ECO:0000313" key="5">
    <source>
        <dbReference type="Proteomes" id="UP001362999"/>
    </source>
</evidence>